<feature type="domain" description="CRAL-TRIO" evidence="5">
    <location>
        <begin position="30"/>
        <end position="193"/>
    </location>
</feature>
<dbReference type="PROSITE" id="PS50866">
    <property type="entry name" value="GOLD"/>
    <property type="match status" value="1"/>
</dbReference>
<name>A0A7I8IKR1_SPIIN</name>
<dbReference type="CDD" id="cd00170">
    <property type="entry name" value="SEC14"/>
    <property type="match status" value="1"/>
</dbReference>
<dbReference type="InterPro" id="IPR009038">
    <property type="entry name" value="GOLD_dom"/>
</dbReference>
<dbReference type="SMART" id="SM00516">
    <property type="entry name" value="SEC14"/>
    <property type="match status" value="1"/>
</dbReference>
<dbReference type="InterPro" id="IPR001251">
    <property type="entry name" value="CRAL-TRIO_dom"/>
</dbReference>
<organism evidence="7">
    <name type="scientific">Spirodela intermedia</name>
    <name type="common">Intermediate duckweed</name>
    <dbReference type="NCBI Taxonomy" id="51605"/>
    <lineage>
        <taxon>Eukaryota</taxon>
        <taxon>Viridiplantae</taxon>
        <taxon>Streptophyta</taxon>
        <taxon>Embryophyta</taxon>
        <taxon>Tracheophyta</taxon>
        <taxon>Spermatophyta</taxon>
        <taxon>Magnoliopsida</taxon>
        <taxon>Liliopsida</taxon>
        <taxon>Araceae</taxon>
        <taxon>Lemnoideae</taxon>
        <taxon>Spirodela</taxon>
    </lineage>
</organism>
<evidence type="ECO:0000313" key="8">
    <source>
        <dbReference type="Proteomes" id="UP001189122"/>
    </source>
</evidence>
<gene>
    <name evidence="7" type="ORF">SI7747_04004433</name>
</gene>
<keyword evidence="2" id="KW-0132">Cell division</keyword>
<dbReference type="AlphaFoldDB" id="A0A7I8IKR1"/>
<dbReference type="EMBL" id="LR743591">
    <property type="protein sequence ID" value="CAA2618266.1"/>
    <property type="molecule type" value="Genomic_DNA"/>
</dbReference>
<dbReference type="PANTHER" id="PTHR45932:SF2">
    <property type="entry name" value="PATELLIN-4"/>
    <property type="match status" value="1"/>
</dbReference>
<evidence type="ECO:0000256" key="4">
    <source>
        <dbReference type="ARBA" id="ARBA00023306"/>
    </source>
</evidence>
<evidence type="ECO:0000259" key="5">
    <source>
        <dbReference type="PROSITE" id="PS50191"/>
    </source>
</evidence>
<comment type="similarity">
    <text evidence="1">Belongs to the patellin family.</text>
</comment>
<proteinExistence type="inferred from homology"/>
<dbReference type="Gene3D" id="3.40.525.10">
    <property type="entry name" value="CRAL-TRIO lipid binding domain"/>
    <property type="match status" value="1"/>
</dbReference>
<dbReference type="Gene3D" id="2.60.120.680">
    <property type="entry name" value="GOLD domain"/>
    <property type="match status" value="1"/>
</dbReference>
<dbReference type="PANTHER" id="PTHR45932">
    <property type="entry name" value="PATELLIN-1"/>
    <property type="match status" value="1"/>
</dbReference>
<protein>
    <submittedName>
        <fullName evidence="7">Uncharacterized protein</fullName>
    </submittedName>
</protein>
<dbReference type="Pfam" id="PF00650">
    <property type="entry name" value="CRAL_TRIO"/>
    <property type="match status" value="1"/>
</dbReference>
<feature type="domain" description="GOLD" evidence="6">
    <location>
        <begin position="169"/>
        <end position="305"/>
    </location>
</feature>
<dbReference type="GO" id="GO:0051301">
    <property type="term" value="P:cell division"/>
    <property type="evidence" value="ECO:0007669"/>
    <property type="project" value="UniProtKB-KW"/>
</dbReference>
<dbReference type="Proteomes" id="UP001189122">
    <property type="component" value="Unassembled WGS sequence"/>
</dbReference>
<dbReference type="InterPro" id="IPR044834">
    <property type="entry name" value="PATL"/>
</dbReference>
<evidence type="ECO:0000256" key="3">
    <source>
        <dbReference type="ARBA" id="ARBA00023121"/>
    </source>
</evidence>
<evidence type="ECO:0000256" key="1">
    <source>
        <dbReference type="ARBA" id="ARBA00007155"/>
    </source>
</evidence>
<evidence type="ECO:0000259" key="6">
    <source>
        <dbReference type="PROSITE" id="PS50866"/>
    </source>
</evidence>
<keyword evidence="4" id="KW-0131">Cell cycle</keyword>
<reference evidence="7 8" key="1">
    <citation type="submission" date="2019-12" db="EMBL/GenBank/DDBJ databases">
        <authorList>
            <person name="Scholz U."/>
            <person name="Mascher M."/>
            <person name="Fiebig A."/>
        </authorList>
    </citation>
    <scope>NUCLEOTIDE SEQUENCE</scope>
</reference>
<dbReference type="GO" id="GO:0008289">
    <property type="term" value="F:lipid binding"/>
    <property type="evidence" value="ECO:0007669"/>
    <property type="project" value="UniProtKB-KW"/>
</dbReference>
<dbReference type="SUPFAM" id="SSF52087">
    <property type="entry name" value="CRAL/TRIO domain"/>
    <property type="match status" value="1"/>
</dbReference>
<dbReference type="Pfam" id="PF25099">
    <property type="entry name" value="GOLD_PATL1_C"/>
    <property type="match status" value="1"/>
</dbReference>
<keyword evidence="3" id="KW-0446">Lipid-binding</keyword>
<dbReference type="PROSITE" id="PS50191">
    <property type="entry name" value="CRAL_TRIO"/>
    <property type="match status" value="1"/>
</dbReference>
<keyword evidence="8" id="KW-1185">Reference proteome</keyword>
<accession>A0A7I8IKR1</accession>
<sequence length="310" mass="34573">MLRNTLQWRKEATSILSWRSPGGGAGGGRLHGRRRSGGPPCVLQHLRGLPGLAVYEKAFGSEEKVEKFLRWRFQMMEKGIQNLDFRPGGVASILQISDLKNSPGLSRKELRNAMQRALGLLQDNYPEFVAKNIIINVPFWYYALNALLSPFLTQRTKNKFVVVRPSKVTETLLKYIPAHAIPVQYGGLRRENDDQFSGLGDDGGVSELVVKPGSVENIEIPVPEVGSTTVWDLAVVGWEVNYKEEFVPSDEGSYTILLQKGKKMGAQEEPVRNSFKNSEPGKVVLIIENATSRKKKVLVRRKVRTPASSS</sequence>
<dbReference type="InterPro" id="IPR036865">
    <property type="entry name" value="CRAL-TRIO_dom_sf"/>
</dbReference>
<dbReference type="InterPro" id="IPR056794">
    <property type="entry name" value="PATL1-6_C_GOLD"/>
</dbReference>
<evidence type="ECO:0000313" key="7">
    <source>
        <dbReference type="EMBL" id="CAA2618266.1"/>
    </source>
</evidence>
<dbReference type="EMBL" id="CACRZD030000004">
    <property type="protein sequence ID" value="CAA6657983.1"/>
    <property type="molecule type" value="Genomic_DNA"/>
</dbReference>
<evidence type="ECO:0000256" key="2">
    <source>
        <dbReference type="ARBA" id="ARBA00022618"/>
    </source>
</evidence>